<dbReference type="Pfam" id="PF00106">
    <property type="entry name" value="adh_short"/>
    <property type="match status" value="1"/>
</dbReference>
<dbReference type="CDD" id="cd05233">
    <property type="entry name" value="SDR_c"/>
    <property type="match status" value="1"/>
</dbReference>
<dbReference type="PRINTS" id="PR00081">
    <property type="entry name" value="GDHRDH"/>
</dbReference>
<evidence type="ECO:0000256" key="3">
    <source>
        <dbReference type="RuleBase" id="RU000363"/>
    </source>
</evidence>
<dbReference type="Proteomes" id="UP000715441">
    <property type="component" value="Unassembled WGS sequence"/>
</dbReference>
<dbReference type="RefSeq" id="WP_168514808.1">
    <property type="nucleotide sequence ID" value="NZ_JAAXLS010000006.1"/>
</dbReference>
<comment type="caution">
    <text evidence="4">The sequence shown here is derived from an EMBL/GenBank/DDBJ whole genome shotgun (WGS) entry which is preliminary data.</text>
</comment>
<dbReference type="PRINTS" id="PR00080">
    <property type="entry name" value="SDRFAMILY"/>
</dbReference>
<evidence type="ECO:0000313" key="5">
    <source>
        <dbReference type="Proteomes" id="UP000715441"/>
    </source>
</evidence>
<dbReference type="InterPro" id="IPR020904">
    <property type="entry name" value="Sc_DH/Rdtase_CS"/>
</dbReference>
<gene>
    <name evidence="4" type="ORF">HFP15_12315</name>
</gene>
<reference evidence="4 5" key="1">
    <citation type="submission" date="2020-04" db="EMBL/GenBank/DDBJ databases">
        <title>Novel species.</title>
        <authorList>
            <person name="Teo W.F.A."/>
            <person name="Lipun K."/>
            <person name="Srisuk N."/>
            <person name="Duangmal K."/>
        </authorList>
    </citation>
    <scope>NUCLEOTIDE SEQUENCE [LARGE SCALE GENOMIC DNA]</scope>
    <source>
        <strain evidence="4 5">K13G38</strain>
    </source>
</reference>
<proteinExistence type="inferred from homology"/>
<dbReference type="PANTHER" id="PTHR44196:SF1">
    <property type="entry name" value="DEHYDROGENASE_REDUCTASE SDR FAMILY MEMBER 7B"/>
    <property type="match status" value="1"/>
</dbReference>
<keyword evidence="2" id="KW-0560">Oxidoreductase</keyword>
<dbReference type="InterPro" id="IPR036291">
    <property type="entry name" value="NAD(P)-bd_dom_sf"/>
</dbReference>
<dbReference type="PANTHER" id="PTHR44196">
    <property type="entry name" value="DEHYDROGENASE/REDUCTASE SDR FAMILY MEMBER 7B"/>
    <property type="match status" value="1"/>
</dbReference>
<evidence type="ECO:0000313" key="4">
    <source>
        <dbReference type="EMBL" id="NKQ53663.1"/>
    </source>
</evidence>
<protein>
    <submittedName>
        <fullName evidence="4">SDR family oxidoreductase</fullName>
    </submittedName>
</protein>
<sequence>MRTDTPTAVVTGASRGLGLALTRQLSARGWHIIADARDGARLTAALDLPNLTRIPGDIADPRHRRHLAEAAADRVDLLVNNASVLGPSPQPHLRDYPLGILEHVYAVNTIAPLALIQALLPGLRARHGRIIDITSDAAVEPYEGWGGYGSSKAALDQLTAILAAEEPDLRVYACDPGDMNTDLHQQAFPGEDISDRPAPETVVPALLRLIEGDLPSGRYRAADLATEVPA</sequence>
<dbReference type="SUPFAM" id="SSF51735">
    <property type="entry name" value="NAD(P)-binding Rossmann-fold domains"/>
    <property type="match status" value="1"/>
</dbReference>
<evidence type="ECO:0000256" key="1">
    <source>
        <dbReference type="ARBA" id="ARBA00006484"/>
    </source>
</evidence>
<keyword evidence="5" id="KW-1185">Reference proteome</keyword>
<comment type="similarity">
    <text evidence="1 3">Belongs to the short-chain dehydrogenases/reductases (SDR) family.</text>
</comment>
<accession>A0ABX1J1M5</accession>
<evidence type="ECO:0000256" key="2">
    <source>
        <dbReference type="ARBA" id="ARBA00023002"/>
    </source>
</evidence>
<dbReference type="InterPro" id="IPR002347">
    <property type="entry name" value="SDR_fam"/>
</dbReference>
<dbReference type="EMBL" id="JAAXLS010000006">
    <property type="protein sequence ID" value="NKQ53663.1"/>
    <property type="molecule type" value="Genomic_DNA"/>
</dbReference>
<dbReference type="PROSITE" id="PS00061">
    <property type="entry name" value="ADH_SHORT"/>
    <property type="match status" value="1"/>
</dbReference>
<name>A0ABX1J1M5_9PSEU</name>
<organism evidence="4 5">
    <name type="scientific">Amycolatopsis acididurans</name>
    <dbReference type="NCBI Taxonomy" id="2724524"/>
    <lineage>
        <taxon>Bacteria</taxon>
        <taxon>Bacillati</taxon>
        <taxon>Actinomycetota</taxon>
        <taxon>Actinomycetes</taxon>
        <taxon>Pseudonocardiales</taxon>
        <taxon>Pseudonocardiaceae</taxon>
        <taxon>Amycolatopsis</taxon>
    </lineage>
</organism>
<dbReference type="Gene3D" id="3.40.50.720">
    <property type="entry name" value="NAD(P)-binding Rossmann-like Domain"/>
    <property type="match status" value="1"/>
</dbReference>